<name>A0ABW8HSN4_9BACL</name>
<evidence type="ECO:0000313" key="3">
    <source>
        <dbReference type="Proteomes" id="UP001618531"/>
    </source>
</evidence>
<proteinExistence type="predicted"/>
<dbReference type="Proteomes" id="UP001618531">
    <property type="component" value="Unassembled WGS sequence"/>
</dbReference>
<evidence type="ECO:0000259" key="1">
    <source>
        <dbReference type="Pfam" id="PF07791"/>
    </source>
</evidence>
<protein>
    <submittedName>
        <fullName evidence="2">Imm11 family protein</fullName>
    </submittedName>
</protein>
<evidence type="ECO:0000313" key="2">
    <source>
        <dbReference type="EMBL" id="MFK0522676.1"/>
    </source>
</evidence>
<keyword evidence="3" id="KW-1185">Reference proteome</keyword>
<accession>A0ABW8HSN4</accession>
<sequence length="274" mass="32248">MKVFKLIKHPKVKLLAAVEEESHPINSSFEGGSKLEGWTKIEVETLYKRVYSDFPHYVIGQPVVSERIKLMMEKDHILLNKVEFLPLCNEDKNIFMINVTNVLDCVDYPRSDIRRFKDGSWMSFENLVFDKAKIPENTYIFKIKETAAVEVFITDKFKDWVEKNKLKGLDFSVVYDLEKKEGEEQEQRIAYESVLEQIEQNKGEEFSYDEARELIRKGYSMASGAYKMQLDDQGRFWLGDLTKALKYQWIMPVFIPPVLLLQKWHKIEPSIIEE</sequence>
<dbReference type="Pfam" id="PF07791">
    <property type="entry name" value="Imm11"/>
    <property type="match status" value="1"/>
</dbReference>
<feature type="domain" description="Immunity MXAN-0049 protein" evidence="1">
    <location>
        <begin position="44"/>
        <end position="175"/>
    </location>
</feature>
<dbReference type="InterPro" id="IPR012433">
    <property type="entry name" value="Imm11"/>
</dbReference>
<reference evidence="2 3" key="1">
    <citation type="submission" date="2024-11" db="EMBL/GenBank/DDBJ databases">
        <title>Identification and Characterization of a Novel Fosfomycin Bacillithiol Transferase FosB8 in Paenibacillus illinoisensis.</title>
        <authorList>
            <person name="Lu W."/>
        </authorList>
    </citation>
    <scope>NUCLEOTIDE SEQUENCE [LARGE SCALE GENOMIC DNA]</scope>
    <source>
        <strain evidence="2 3">WP77</strain>
    </source>
</reference>
<dbReference type="EMBL" id="JBIYSL010000002">
    <property type="protein sequence ID" value="MFK0522676.1"/>
    <property type="molecule type" value="Genomic_DNA"/>
</dbReference>
<organism evidence="2 3">
    <name type="scientific">Paenibacillus illinoisensis</name>
    <dbReference type="NCBI Taxonomy" id="59845"/>
    <lineage>
        <taxon>Bacteria</taxon>
        <taxon>Bacillati</taxon>
        <taxon>Bacillota</taxon>
        <taxon>Bacilli</taxon>
        <taxon>Bacillales</taxon>
        <taxon>Paenibacillaceae</taxon>
        <taxon>Paenibacillus</taxon>
    </lineage>
</organism>
<comment type="caution">
    <text evidence="2">The sequence shown here is derived from an EMBL/GenBank/DDBJ whole genome shotgun (WGS) entry which is preliminary data.</text>
</comment>
<gene>
    <name evidence="2" type="ORF">ACINKY_10775</name>
</gene>
<dbReference type="RefSeq" id="WP_402874500.1">
    <property type="nucleotide sequence ID" value="NZ_JBIYSL010000002.1"/>
</dbReference>